<proteinExistence type="predicted"/>
<evidence type="ECO:0000256" key="1">
    <source>
        <dbReference type="SAM" id="MobiDB-lite"/>
    </source>
</evidence>
<feature type="compositionally biased region" description="Basic and acidic residues" evidence="1">
    <location>
        <begin position="112"/>
        <end position="123"/>
    </location>
</feature>
<organism evidence="2 3">
    <name type="scientific">Aspergillus mulundensis</name>
    <dbReference type="NCBI Taxonomy" id="1810919"/>
    <lineage>
        <taxon>Eukaryota</taxon>
        <taxon>Fungi</taxon>
        <taxon>Dikarya</taxon>
        <taxon>Ascomycota</taxon>
        <taxon>Pezizomycotina</taxon>
        <taxon>Eurotiomycetes</taxon>
        <taxon>Eurotiomycetidae</taxon>
        <taxon>Eurotiales</taxon>
        <taxon>Aspergillaceae</taxon>
        <taxon>Aspergillus</taxon>
        <taxon>Aspergillus subgen. Nidulantes</taxon>
    </lineage>
</organism>
<comment type="caution">
    <text evidence="2">The sequence shown here is derived from an EMBL/GenBank/DDBJ whole genome shotgun (WGS) entry which is preliminary data.</text>
</comment>
<dbReference type="AlphaFoldDB" id="A0A3D8T4F2"/>
<accession>A0A3D8T4F2</accession>
<feature type="region of interest" description="Disordered" evidence="1">
    <location>
        <begin position="1"/>
        <end position="97"/>
    </location>
</feature>
<name>A0A3D8T4F2_9EURO</name>
<protein>
    <submittedName>
        <fullName evidence="2">Uncharacterized protein</fullName>
    </submittedName>
</protein>
<dbReference type="RefSeq" id="XP_026608619.1">
    <property type="nucleotide sequence ID" value="XM_026742774.1"/>
</dbReference>
<evidence type="ECO:0000313" key="3">
    <source>
        <dbReference type="Proteomes" id="UP000256690"/>
    </source>
</evidence>
<reference evidence="2 3" key="1">
    <citation type="journal article" date="2018" name="IMA Fungus">
        <title>IMA Genome-F 9: Draft genome sequence of Annulohypoxylon stygium, Aspergillus mulundensis, Berkeleyomyces basicola (syn. Thielaviopsis basicola), Ceratocystis smalleyi, two Cercospora beticola strains, Coleophoma cylindrospora, Fusarium fracticaudum, Phialophora cf. hyalina, and Morchella septimelata.</title>
        <authorList>
            <person name="Wingfield B.D."/>
            <person name="Bills G.F."/>
            <person name="Dong Y."/>
            <person name="Huang W."/>
            <person name="Nel W.J."/>
            <person name="Swalarsk-Parry B.S."/>
            <person name="Vaghefi N."/>
            <person name="Wilken P.M."/>
            <person name="An Z."/>
            <person name="de Beer Z.W."/>
            <person name="De Vos L."/>
            <person name="Chen L."/>
            <person name="Duong T.A."/>
            <person name="Gao Y."/>
            <person name="Hammerbacher A."/>
            <person name="Kikkert J.R."/>
            <person name="Li Y."/>
            <person name="Li H."/>
            <person name="Li K."/>
            <person name="Li Q."/>
            <person name="Liu X."/>
            <person name="Ma X."/>
            <person name="Naidoo K."/>
            <person name="Pethybridge S.J."/>
            <person name="Sun J."/>
            <person name="Steenkamp E.T."/>
            <person name="van der Nest M.A."/>
            <person name="van Wyk S."/>
            <person name="Wingfield M.J."/>
            <person name="Xiong C."/>
            <person name="Yue Q."/>
            <person name="Zhang X."/>
        </authorList>
    </citation>
    <scope>NUCLEOTIDE SEQUENCE [LARGE SCALE GENOMIC DNA]</scope>
    <source>
        <strain evidence="2 3">DSM 5745</strain>
    </source>
</reference>
<feature type="compositionally biased region" description="Acidic residues" evidence="1">
    <location>
        <begin position="79"/>
        <end position="90"/>
    </location>
</feature>
<dbReference type="EMBL" id="PVWQ01000001">
    <property type="protein sequence ID" value="RDW93436.1"/>
    <property type="molecule type" value="Genomic_DNA"/>
</dbReference>
<sequence>METNGKSSLADCYDAMDNRTDKSPATPASNKRPSGSSFSVSSKKRLTEEYYDHSDTEALTHTSSSLFDNIKSSRHASDEDSGVEETFYEDISDKDSSSESDALAWLFEDHSPFKDKRGDHDDSTPSTISTPGGGVDLDSYAPTISDSKWFYPSSKQSSSAEFASSYFAVWRRPSAASTIKSISPDPGPGRVYEPR</sequence>
<dbReference type="Proteomes" id="UP000256690">
    <property type="component" value="Unassembled WGS sequence"/>
</dbReference>
<keyword evidence="3" id="KW-1185">Reference proteome</keyword>
<gene>
    <name evidence="2" type="ORF">DSM5745_00758</name>
</gene>
<feature type="region of interest" description="Disordered" evidence="1">
    <location>
        <begin position="112"/>
        <end position="139"/>
    </location>
</feature>
<dbReference type="GeneID" id="38111128"/>
<evidence type="ECO:0000313" key="2">
    <source>
        <dbReference type="EMBL" id="RDW93436.1"/>
    </source>
</evidence>
<feature type="compositionally biased region" description="Basic and acidic residues" evidence="1">
    <location>
        <begin position="45"/>
        <end position="58"/>
    </location>
</feature>